<keyword evidence="10" id="KW-1185">Reference proteome</keyword>
<gene>
    <name evidence="9" type="ORF">GCM10011425_17270</name>
</gene>
<feature type="transmembrane region" description="Helical" evidence="7">
    <location>
        <begin position="167"/>
        <end position="186"/>
    </location>
</feature>
<proteinExistence type="predicted"/>
<evidence type="ECO:0000259" key="8">
    <source>
        <dbReference type="Pfam" id="PF14360"/>
    </source>
</evidence>
<sequence>MNRNNTISLKQNWKATWASASQRSLMLTGSAIVSVILLAMPFFFQYIERRPGVQLHDVVLANIPAHDVSLYIFMIIWGMAGLTLFRAIQTPAIYVRYVWLYIVICITRMLTILMVPLAAPAGLVELVDPLTGVFYGHTVITKDLFYSGHTASLLTMYFCLPKKSDRMLVLIATLIVGCLLLVQHVHYTIDVLAAPVFVFLLNSIMKSTLFANEKFNN</sequence>
<keyword evidence="6 7" id="KW-0472">Membrane</keyword>
<dbReference type="AlphaFoldDB" id="A0A917J7E9"/>
<evidence type="ECO:0000256" key="6">
    <source>
        <dbReference type="ARBA" id="ARBA00023136"/>
    </source>
</evidence>
<dbReference type="RefSeq" id="WP_188415732.1">
    <property type="nucleotide sequence ID" value="NZ_BMDO01000004.1"/>
</dbReference>
<evidence type="ECO:0000313" key="10">
    <source>
        <dbReference type="Proteomes" id="UP000662074"/>
    </source>
</evidence>
<dbReference type="InterPro" id="IPR025749">
    <property type="entry name" value="Sphingomyelin_synth-like_dom"/>
</dbReference>
<evidence type="ECO:0000256" key="3">
    <source>
        <dbReference type="ARBA" id="ARBA00022692"/>
    </source>
</evidence>
<evidence type="ECO:0000256" key="5">
    <source>
        <dbReference type="ARBA" id="ARBA00023098"/>
    </source>
</evidence>
<evidence type="ECO:0000256" key="4">
    <source>
        <dbReference type="ARBA" id="ARBA00022989"/>
    </source>
</evidence>
<keyword evidence="2" id="KW-0808">Transferase</keyword>
<dbReference type="GO" id="GO:0033188">
    <property type="term" value="F:sphingomyelin synthase activity"/>
    <property type="evidence" value="ECO:0007669"/>
    <property type="project" value="TreeGrafter"/>
</dbReference>
<protein>
    <recommendedName>
        <fullName evidence="8">Sphingomyelin synthase-like domain-containing protein</fullName>
    </recommendedName>
</protein>
<feature type="transmembrane region" description="Helical" evidence="7">
    <location>
        <begin position="68"/>
        <end position="85"/>
    </location>
</feature>
<organism evidence="9 10">
    <name type="scientific">Mucilaginibacter galii</name>
    <dbReference type="NCBI Taxonomy" id="2005073"/>
    <lineage>
        <taxon>Bacteria</taxon>
        <taxon>Pseudomonadati</taxon>
        <taxon>Bacteroidota</taxon>
        <taxon>Sphingobacteriia</taxon>
        <taxon>Sphingobacteriales</taxon>
        <taxon>Sphingobacteriaceae</taxon>
        <taxon>Mucilaginibacter</taxon>
    </lineage>
</organism>
<evidence type="ECO:0000313" key="9">
    <source>
        <dbReference type="EMBL" id="GGI50515.1"/>
    </source>
</evidence>
<accession>A0A917J7E9</accession>
<feature type="transmembrane region" description="Helical" evidence="7">
    <location>
        <begin position="144"/>
        <end position="160"/>
    </location>
</feature>
<feature type="transmembrane region" description="Helical" evidence="7">
    <location>
        <begin position="24"/>
        <end position="48"/>
    </location>
</feature>
<evidence type="ECO:0000256" key="2">
    <source>
        <dbReference type="ARBA" id="ARBA00022679"/>
    </source>
</evidence>
<feature type="transmembrane region" description="Helical" evidence="7">
    <location>
        <begin position="97"/>
        <end position="124"/>
    </location>
</feature>
<keyword evidence="3 7" id="KW-0812">Transmembrane</keyword>
<evidence type="ECO:0000256" key="7">
    <source>
        <dbReference type="SAM" id="Phobius"/>
    </source>
</evidence>
<dbReference type="Pfam" id="PF14360">
    <property type="entry name" value="PAP2_C"/>
    <property type="match status" value="1"/>
</dbReference>
<reference evidence="9" key="1">
    <citation type="journal article" date="2014" name="Int. J. Syst. Evol. Microbiol.">
        <title>Complete genome sequence of Corynebacterium casei LMG S-19264T (=DSM 44701T), isolated from a smear-ripened cheese.</title>
        <authorList>
            <consortium name="US DOE Joint Genome Institute (JGI-PGF)"/>
            <person name="Walter F."/>
            <person name="Albersmeier A."/>
            <person name="Kalinowski J."/>
            <person name="Ruckert C."/>
        </authorList>
    </citation>
    <scope>NUCLEOTIDE SEQUENCE</scope>
    <source>
        <strain evidence="9">CCM 8711</strain>
    </source>
</reference>
<comment type="caution">
    <text evidence="9">The sequence shown here is derived from an EMBL/GenBank/DDBJ whole genome shotgun (WGS) entry which is preliminary data.</text>
</comment>
<dbReference type="GO" id="GO:0046513">
    <property type="term" value="P:ceramide biosynthetic process"/>
    <property type="evidence" value="ECO:0007669"/>
    <property type="project" value="TreeGrafter"/>
</dbReference>
<comment type="subcellular location">
    <subcellularLocation>
        <location evidence="1">Membrane</location>
        <topology evidence="1">Multi-pass membrane protein</topology>
    </subcellularLocation>
</comment>
<keyword evidence="5" id="KW-0443">Lipid metabolism</keyword>
<keyword evidence="4 7" id="KW-1133">Transmembrane helix</keyword>
<evidence type="ECO:0000256" key="1">
    <source>
        <dbReference type="ARBA" id="ARBA00004141"/>
    </source>
</evidence>
<dbReference type="EMBL" id="BMDO01000004">
    <property type="protein sequence ID" value="GGI50515.1"/>
    <property type="molecule type" value="Genomic_DNA"/>
</dbReference>
<feature type="domain" description="Sphingomyelin synthase-like" evidence="8">
    <location>
        <begin position="143"/>
        <end position="201"/>
    </location>
</feature>
<feature type="transmembrane region" description="Helical" evidence="7">
    <location>
        <begin position="192"/>
        <end position="211"/>
    </location>
</feature>
<dbReference type="Proteomes" id="UP000662074">
    <property type="component" value="Unassembled WGS sequence"/>
</dbReference>
<reference evidence="9" key="2">
    <citation type="submission" date="2020-09" db="EMBL/GenBank/DDBJ databases">
        <authorList>
            <person name="Sun Q."/>
            <person name="Sedlacek I."/>
        </authorList>
    </citation>
    <scope>NUCLEOTIDE SEQUENCE</scope>
    <source>
        <strain evidence="9">CCM 8711</strain>
    </source>
</reference>
<dbReference type="PANTHER" id="PTHR21290">
    <property type="entry name" value="SPHINGOMYELIN SYNTHETASE"/>
    <property type="match status" value="1"/>
</dbReference>
<dbReference type="InterPro" id="IPR045221">
    <property type="entry name" value="Sphingomyelin_synth-like"/>
</dbReference>
<dbReference type="GO" id="GO:0047493">
    <property type="term" value="F:ceramide cholinephosphotransferase activity"/>
    <property type="evidence" value="ECO:0007669"/>
    <property type="project" value="TreeGrafter"/>
</dbReference>
<dbReference type="GO" id="GO:0005886">
    <property type="term" value="C:plasma membrane"/>
    <property type="evidence" value="ECO:0007669"/>
    <property type="project" value="TreeGrafter"/>
</dbReference>
<dbReference type="PANTHER" id="PTHR21290:SF25">
    <property type="entry name" value="SPHINGOMYELIN SYNTHASE-RELATED PROTEIN 1"/>
    <property type="match status" value="1"/>
</dbReference>
<name>A0A917J7E9_9SPHI</name>